<dbReference type="Proteomes" id="UP000308652">
    <property type="component" value="Unassembled WGS sequence"/>
</dbReference>
<proteinExistence type="inferred from homology"/>
<dbReference type="PANTHER" id="PTHR44942">
    <property type="entry name" value="METHYLTRANSF_11 DOMAIN-CONTAINING PROTEIN"/>
    <property type="match status" value="1"/>
</dbReference>
<dbReference type="OrthoDB" id="66144at2759"/>
<accession>A0A5C3MCR6</accession>
<gene>
    <name evidence="5" type="ORF">BDQ12DRAFT_676389</name>
</gene>
<feature type="domain" description="Methyltransferase type 11" evidence="4">
    <location>
        <begin position="49"/>
        <end position="147"/>
    </location>
</feature>
<keyword evidence="3 5" id="KW-0808">Transferase</keyword>
<dbReference type="GO" id="GO:0008757">
    <property type="term" value="F:S-adenosylmethionine-dependent methyltransferase activity"/>
    <property type="evidence" value="ECO:0007669"/>
    <property type="project" value="InterPro"/>
</dbReference>
<dbReference type="Gene3D" id="3.40.50.150">
    <property type="entry name" value="Vaccinia Virus protein VP39"/>
    <property type="match status" value="1"/>
</dbReference>
<keyword evidence="6" id="KW-1185">Reference proteome</keyword>
<protein>
    <submittedName>
        <fullName evidence="5">S-adenosyl-L-methionine-dependent methyltransferase</fullName>
    </submittedName>
</protein>
<keyword evidence="2 5" id="KW-0489">Methyltransferase</keyword>
<dbReference type="PANTHER" id="PTHR44942:SF4">
    <property type="entry name" value="METHYLTRANSFERASE TYPE 11 DOMAIN-CONTAINING PROTEIN"/>
    <property type="match status" value="1"/>
</dbReference>
<dbReference type="AlphaFoldDB" id="A0A5C3MCR6"/>
<dbReference type="Pfam" id="PF08241">
    <property type="entry name" value="Methyltransf_11"/>
    <property type="match status" value="1"/>
</dbReference>
<evidence type="ECO:0000256" key="2">
    <source>
        <dbReference type="ARBA" id="ARBA00022603"/>
    </source>
</evidence>
<comment type="similarity">
    <text evidence="1">Belongs to the methyltransferase superfamily.</text>
</comment>
<evidence type="ECO:0000313" key="5">
    <source>
        <dbReference type="EMBL" id="TFK42543.1"/>
    </source>
</evidence>
<evidence type="ECO:0000259" key="4">
    <source>
        <dbReference type="Pfam" id="PF08241"/>
    </source>
</evidence>
<dbReference type="STRING" id="68775.A0A5C3MCR6"/>
<reference evidence="5 6" key="1">
    <citation type="journal article" date="2019" name="Nat. Ecol. Evol.">
        <title>Megaphylogeny resolves global patterns of mushroom evolution.</title>
        <authorList>
            <person name="Varga T."/>
            <person name="Krizsan K."/>
            <person name="Foldi C."/>
            <person name="Dima B."/>
            <person name="Sanchez-Garcia M."/>
            <person name="Sanchez-Ramirez S."/>
            <person name="Szollosi G.J."/>
            <person name="Szarkandi J.G."/>
            <person name="Papp V."/>
            <person name="Albert L."/>
            <person name="Andreopoulos W."/>
            <person name="Angelini C."/>
            <person name="Antonin V."/>
            <person name="Barry K.W."/>
            <person name="Bougher N.L."/>
            <person name="Buchanan P."/>
            <person name="Buyck B."/>
            <person name="Bense V."/>
            <person name="Catcheside P."/>
            <person name="Chovatia M."/>
            <person name="Cooper J."/>
            <person name="Damon W."/>
            <person name="Desjardin D."/>
            <person name="Finy P."/>
            <person name="Geml J."/>
            <person name="Haridas S."/>
            <person name="Hughes K."/>
            <person name="Justo A."/>
            <person name="Karasinski D."/>
            <person name="Kautmanova I."/>
            <person name="Kiss B."/>
            <person name="Kocsube S."/>
            <person name="Kotiranta H."/>
            <person name="LaButti K.M."/>
            <person name="Lechner B.E."/>
            <person name="Liimatainen K."/>
            <person name="Lipzen A."/>
            <person name="Lukacs Z."/>
            <person name="Mihaltcheva S."/>
            <person name="Morgado L.N."/>
            <person name="Niskanen T."/>
            <person name="Noordeloos M.E."/>
            <person name="Ohm R.A."/>
            <person name="Ortiz-Santana B."/>
            <person name="Ovrebo C."/>
            <person name="Racz N."/>
            <person name="Riley R."/>
            <person name="Savchenko A."/>
            <person name="Shiryaev A."/>
            <person name="Soop K."/>
            <person name="Spirin V."/>
            <person name="Szebenyi C."/>
            <person name="Tomsovsky M."/>
            <person name="Tulloss R.E."/>
            <person name="Uehling J."/>
            <person name="Grigoriev I.V."/>
            <person name="Vagvolgyi C."/>
            <person name="Papp T."/>
            <person name="Martin F.M."/>
            <person name="Miettinen O."/>
            <person name="Hibbett D.S."/>
            <person name="Nagy L.G."/>
        </authorList>
    </citation>
    <scope>NUCLEOTIDE SEQUENCE [LARGE SCALE GENOMIC DNA]</scope>
    <source>
        <strain evidence="5 6">CBS 166.37</strain>
    </source>
</reference>
<dbReference type="CDD" id="cd02440">
    <property type="entry name" value="AdoMet_MTases"/>
    <property type="match status" value="1"/>
</dbReference>
<dbReference type="InterPro" id="IPR029063">
    <property type="entry name" value="SAM-dependent_MTases_sf"/>
</dbReference>
<organism evidence="5 6">
    <name type="scientific">Crucibulum laeve</name>
    <dbReference type="NCBI Taxonomy" id="68775"/>
    <lineage>
        <taxon>Eukaryota</taxon>
        <taxon>Fungi</taxon>
        <taxon>Dikarya</taxon>
        <taxon>Basidiomycota</taxon>
        <taxon>Agaricomycotina</taxon>
        <taxon>Agaricomycetes</taxon>
        <taxon>Agaricomycetidae</taxon>
        <taxon>Agaricales</taxon>
        <taxon>Agaricineae</taxon>
        <taxon>Nidulariaceae</taxon>
        <taxon>Crucibulum</taxon>
    </lineage>
</organism>
<dbReference type="InterPro" id="IPR013216">
    <property type="entry name" value="Methyltransf_11"/>
</dbReference>
<sequence>MSGVHEVARGGFGSGTNELYDRARPSYQPAALSYIRNAIKADAPLNIAEIGAGTGIFTRALLSHPEWSSAVKQLQAVEPSEGMRDVFTKSIHDDRVSVTEGTFQETGVEDGWADVVVVAQAFHWCPDYDAASLEFARILKPQGTLIMIWNLEDREAAGWVAKVRNTIEKHENGTPQFRLGLWRQAFDTTSYQKYFEPPQEEVWTYTLHGSTDIVLDRANSKSYIALLPAEEKAKVREQLKAVLEEGEGRVWIDESKGTFEYPYKTFVVAARKK</sequence>
<dbReference type="EMBL" id="ML213592">
    <property type="protein sequence ID" value="TFK42543.1"/>
    <property type="molecule type" value="Genomic_DNA"/>
</dbReference>
<evidence type="ECO:0000256" key="1">
    <source>
        <dbReference type="ARBA" id="ARBA00008361"/>
    </source>
</evidence>
<dbReference type="SUPFAM" id="SSF53335">
    <property type="entry name" value="S-adenosyl-L-methionine-dependent methyltransferases"/>
    <property type="match status" value="1"/>
</dbReference>
<evidence type="ECO:0000256" key="3">
    <source>
        <dbReference type="ARBA" id="ARBA00022679"/>
    </source>
</evidence>
<dbReference type="InterPro" id="IPR051052">
    <property type="entry name" value="Diverse_substrate_MTase"/>
</dbReference>
<dbReference type="GO" id="GO:0032259">
    <property type="term" value="P:methylation"/>
    <property type="evidence" value="ECO:0007669"/>
    <property type="project" value="UniProtKB-KW"/>
</dbReference>
<evidence type="ECO:0000313" key="6">
    <source>
        <dbReference type="Proteomes" id="UP000308652"/>
    </source>
</evidence>
<name>A0A5C3MCR6_9AGAR</name>